<reference evidence="2" key="1">
    <citation type="journal article" date="2019" name="Int. J. Syst. Evol. Microbiol.">
        <title>The Global Catalogue of Microorganisms (GCM) 10K type strain sequencing project: providing services to taxonomists for standard genome sequencing and annotation.</title>
        <authorList>
            <consortium name="The Broad Institute Genomics Platform"/>
            <consortium name="The Broad Institute Genome Sequencing Center for Infectious Disease"/>
            <person name="Wu L."/>
            <person name="Ma J."/>
        </authorList>
    </citation>
    <scope>NUCLEOTIDE SEQUENCE [LARGE SCALE GENOMIC DNA]</scope>
    <source>
        <strain evidence="2">CGMCC 1.9106</strain>
    </source>
</reference>
<accession>A0ABW2H415</accession>
<evidence type="ECO:0000313" key="1">
    <source>
        <dbReference type="EMBL" id="MFC7246950.1"/>
    </source>
</evidence>
<name>A0ABW2H415_9ACTN</name>
<proteinExistence type="predicted"/>
<evidence type="ECO:0000313" key="2">
    <source>
        <dbReference type="Proteomes" id="UP001596392"/>
    </source>
</evidence>
<sequence length="46" mass="5297">MWRFAVPVMLQWLGIDDGRDFDPARFDVDEADRRLDATVRDLSSAA</sequence>
<comment type="caution">
    <text evidence="1">The sequence shown here is derived from an EMBL/GenBank/DDBJ whole genome shotgun (WGS) entry which is preliminary data.</text>
</comment>
<keyword evidence="2" id="KW-1185">Reference proteome</keyword>
<dbReference type="EMBL" id="JBHTAC010000047">
    <property type="protein sequence ID" value="MFC7246950.1"/>
    <property type="molecule type" value="Genomic_DNA"/>
</dbReference>
<gene>
    <name evidence="1" type="ORF">ACFQO7_31110</name>
</gene>
<protein>
    <submittedName>
        <fullName evidence="1">Uncharacterized protein</fullName>
    </submittedName>
</protein>
<organism evidence="1 2">
    <name type="scientific">Catellatospora aurea</name>
    <dbReference type="NCBI Taxonomy" id="1337874"/>
    <lineage>
        <taxon>Bacteria</taxon>
        <taxon>Bacillati</taxon>
        <taxon>Actinomycetota</taxon>
        <taxon>Actinomycetes</taxon>
        <taxon>Micromonosporales</taxon>
        <taxon>Micromonosporaceae</taxon>
        <taxon>Catellatospora</taxon>
    </lineage>
</organism>
<dbReference type="RefSeq" id="WP_376809728.1">
    <property type="nucleotide sequence ID" value="NZ_JBHTAC010000047.1"/>
</dbReference>
<dbReference type="Proteomes" id="UP001596392">
    <property type="component" value="Unassembled WGS sequence"/>
</dbReference>